<dbReference type="EMBL" id="CP099490">
    <property type="protein sequence ID" value="USQ77421.1"/>
    <property type="molecule type" value="Genomic_DNA"/>
</dbReference>
<protein>
    <recommendedName>
        <fullName evidence="3">YbjN domain-containing protein</fullName>
    </recommendedName>
</protein>
<gene>
    <name evidence="1" type="ORF">NF557_05765</name>
</gene>
<dbReference type="Proteomes" id="UP001056535">
    <property type="component" value="Chromosome"/>
</dbReference>
<evidence type="ECO:0008006" key="3">
    <source>
        <dbReference type="Google" id="ProtNLM"/>
    </source>
</evidence>
<evidence type="ECO:0000313" key="1">
    <source>
        <dbReference type="EMBL" id="USQ77421.1"/>
    </source>
</evidence>
<dbReference type="RefSeq" id="WP_252622537.1">
    <property type="nucleotide sequence ID" value="NZ_CP099490.1"/>
</dbReference>
<evidence type="ECO:0000313" key="2">
    <source>
        <dbReference type="Proteomes" id="UP001056535"/>
    </source>
</evidence>
<name>A0ABY4YLI4_9MICO</name>
<organism evidence="1 2">
    <name type="scientific">Ornithinimicrobium cryptoxanthini</name>
    <dbReference type="NCBI Taxonomy" id="2934161"/>
    <lineage>
        <taxon>Bacteria</taxon>
        <taxon>Bacillati</taxon>
        <taxon>Actinomycetota</taxon>
        <taxon>Actinomycetes</taxon>
        <taxon>Micrococcales</taxon>
        <taxon>Ornithinimicrobiaceae</taxon>
        <taxon>Ornithinimicrobium</taxon>
    </lineage>
</organism>
<keyword evidence="2" id="KW-1185">Reference proteome</keyword>
<proteinExistence type="predicted"/>
<reference evidence="1" key="1">
    <citation type="submission" date="2022-06" db="EMBL/GenBank/DDBJ databases">
        <title>Ornithinimicrobium JY.X270.</title>
        <authorList>
            <person name="Huang Y."/>
        </authorList>
    </citation>
    <scope>NUCLEOTIDE SEQUENCE</scope>
    <source>
        <strain evidence="1">JY.X270</strain>
    </source>
</reference>
<sequence length="163" mass="17282">MSDNKRFDLTARAQMRPLHDPEVANAALEAFLDEEDLVNGGLAFLFCDREGHLMQPILVSDVPDPAGPEERWAAMRWAIALCEMVGDEHAGPLALVLAIVREAGPVCDADREWHQVAIDACAEAEVPLIGVHVATLAEAVALPTAAPRPAGDFAPPGSAESAA</sequence>
<accession>A0ABY4YLI4</accession>